<evidence type="ECO:0000256" key="6">
    <source>
        <dbReference type="ARBA" id="ARBA00023136"/>
    </source>
</evidence>
<evidence type="ECO:0000256" key="2">
    <source>
        <dbReference type="ARBA" id="ARBA00022448"/>
    </source>
</evidence>
<keyword evidence="4 7" id="KW-0249">Electron transport</keyword>
<evidence type="ECO:0000256" key="7">
    <source>
        <dbReference type="HAMAP-Rule" id="MF_00396"/>
    </source>
</evidence>
<dbReference type="GO" id="GO:0015979">
    <property type="term" value="P:photosynthesis"/>
    <property type="evidence" value="ECO:0007669"/>
    <property type="project" value="UniProtKB-KW"/>
</dbReference>
<gene>
    <name evidence="7 9" type="primary">petM</name>
    <name evidence="9" type="ORF">J0167_144</name>
</gene>
<evidence type="ECO:0000256" key="4">
    <source>
        <dbReference type="ARBA" id="ARBA00022982"/>
    </source>
</evidence>
<sequence length="32" mass="3385">MLGEIINSALLSSVMVLIGLVLGFVLLRVQGE</sequence>
<geneLocation type="chloroplast" evidence="9"/>
<organism evidence="9">
    <name type="scientific">Helminthocladia australis</name>
    <dbReference type="NCBI Taxonomy" id="260093"/>
    <lineage>
        <taxon>Eukaryota</taxon>
        <taxon>Rhodophyta</taxon>
        <taxon>Florideophyceae</taxon>
        <taxon>Nemaliophycidae</taxon>
        <taxon>Nemaliales</taxon>
        <taxon>Liagoraceae</taxon>
        <taxon>Helminthocladia</taxon>
    </lineage>
</organism>
<reference evidence="9" key="2">
    <citation type="submission" date="2016-10" db="EMBL/GenBank/DDBJ databases">
        <authorList>
            <person name="de Groot N.N."/>
        </authorList>
    </citation>
    <scope>NUCLEOTIDE SEQUENCE</scope>
    <source>
        <strain evidence="9">J.0167</strain>
    </source>
</reference>
<keyword evidence="9" id="KW-0150">Chloroplast</keyword>
<dbReference type="GO" id="GO:0009535">
    <property type="term" value="C:chloroplast thylakoid membrane"/>
    <property type="evidence" value="ECO:0007669"/>
    <property type="project" value="UniProtKB-SubCell"/>
</dbReference>
<feature type="transmembrane region" description="Helical" evidence="8">
    <location>
        <begin position="6"/>
        <end position="27"/>
    </location>
</feature>
<dbReference type="Pfam" id="PF08041">
    <property type="entry name" value="PetM"/>
    <property type="match status" value="1"/>
</dbReference>
<protein>
    <recommendedName>
        <fullName evidence="7">Cytochrome b6-f complex subunit 7</fullName>
    </recommendedName>
    <alternativeName>
        <fullName evidence="7">Cytochrome b6-f complex subunit PetM</fullName>
    </alternativeName>
    <alternativeName>
        <fullName evidence="7">Cytochrome b6-f complex subunit VII</fullName>
    </alternativeName>
</protein>
<keyword evidence="3 7" id="KW-0812">Transmembrane</keyword>
<keyword evidence="9" id="KW-0934">Plastid</keyword>
<comment type="function">
    <text evidence="7">Component of the cytochrome b6-f complex, which mediates electron transfer between photosystem II (PSII) and photosystem I (PSI), cyclic electron flow around PSI, and state transitions.</text>
</comment>
<keyword evidence="7" id="KW-0602">Photosynthesis</keyword>
<dbReference type="GeneID" id="29998296"/>
<dbReference type="AlphaFoldDB" id="A0A1G4NTP4"/>
<evidence type="ECO:0000256" key="3">
    <source>
        <dbReference type="ARBA" id="ARBA00022692"/>
    </source>
</evidence>
<dbReference type="RefSeq" id="YP_009313730.1">
    <property type="nucleotide sequence ID" value="NC_031658.1"/>
</dbReference>
<name>A0A1G4NTP4_9FLOR</name>
<keyword evidence="7" id="KW-0793">Thylakoid</keyword>
<proteinExistence type="inferred from homology"/>
<dbReference type="SUPFAM" id="SSF103441">
    <property type="entry name" value="PetM subunit of the cytochrome b6f complex"/>
    <property type="match status" value="1"/>
</dbReference>
<comment type="subunit">
    <text evidence="7">The 4 large subunits of the cytochrome b6-f complex are cytochrome b6, subunit IV (17 kDa polypeptide, PetD), cytochrome f and the Rieske protein, while the 4 small subunits are PetG, PetL, PetM and PetN. The complex functions as a dimer.</text>
</comment>
<evidence type="ECO:0000256" key="1">
    <source>
        <dbReference type="ARBA" id="ARBA00004167"/>
    </source>
</evidence>
<dbReference type="GO" id="GO:0009055">
    <property type="term" value="F:electron transfer activity"/>
    <property type="evidence" value="ECO:0007669"/>
    <property type="project" value="UniProtKB-UniRule"/>
</dbReference>
<keyword evidence="6 7" id="KW-0472">Membrane</keyword>
<evidence type="ECO:0000256" key="8">
    <source>
        <dbReference type="SAM" id="Phobius"/>
    </source>
</evidence>
<reference evidence="9" key="1">
    <citation type="submission" date="2016-10" db="EMBL/GenBank/DDBJ databases">
        <title>Chloroplast genomes as a tool to resolve red algal phylogenies: a case study in the Nemaliales.</title>
        <authorList>
            <person name="Costa J.F."/>
            <person name="Lin S.M."/>
            <person name="Macaya E.C."/>
            <person name="Fernandez-Garcia C."/>
            <person name="Verbruggen H."/>
        </authorList>
    </citation>
    <scope>NUCLEOTIDE SEQUENCE</scope>
    <source>
        <strain evidence="9">J.0167</strain>
    </source>
</reference>
<accession>A0A1G4NTP4</accession>
<comment type="similarity">
    <text evidence="7">Belongs to the PetM family.</text>
</comment>
<dbReference type="HAMAP" id="MF_00396">
    <property type="entry name" value="Cytb6_f_PetM"/>
    <property type="match status" value="1"/>
</dbReference>
<keyword evidence="2 7" id="KW-0813">Transport</keyword>
<dbReference type="GO" id="GO:0009512">
    <property type="term" value="C:cytochrome b6f complex"/>
    <property type="evidence" value="ECO:0007669"/>
    <property type="project" value="InterPro"/>
</dbReference>
<dbReference type="EMBL" id="LT622866">
    <property type="protein sequence ID" value="SCW21984.1"/>
    <property type="molecule type" value="Genomic_DNA"/>
</dbReference>
<evidence type="ECO:0000313" key="9">
    <source>
        <dbReference type="EMBL" id="SCW21984.1"/>
    </source>
</evidence>
<evidence type="ECO:0000256" key="5">
    <source>
        <dbReference type="ARBA" id="ARBA00022989"/>
    </source>
</evidence>
<comment type="subcellular location">
    <subcellularLocation>
        <location evidence="1">Membrane</location>
        <topology evidence="1">Single-pass membrane protein</topology>
    </subcellularLocation>
    <subcellularLocation>
        <location evidence="7">Plastid</location>
        <location evidence="7">Chloroplast thylakoid membrane</location>
        <topology evidence="7">Single-pass membrane protein</topology>
    </subcellularLocation>
</comment>
<keyword evidence="5 7" id="KW-1133">Transmembrane helix</keyword>
<dbReference type="InterPro" id="IPR012595">
    <property type="entry name" value="PetM_cyt_b6/f_cplx_su7"/>
</dbReference>